<evidence type="ECO:0000313" key="4">
    <source>
        <dbReference type="EMBL" id="KWW98503.1"/>
    </source>
</evidence>
<evidence type="ECO:0000313" key="3">
    <source>
        <dbReference type="EMBL" id="KWW97787.1"/>
    </source>
</evidence>
<evidence type="ECO:0000313" key="7">
    <source>
        <dbReference type="Proteomes" id="UP000070598"/>
    </source>
</evidence>
<evidence type="ECO:0000313" key="8">
    <source>
        <dbReference type="Proteomes" id="UP000070659"/>
    </source>
</evidence>
<dbReference type="RefSeq" id="WP_066883265.1">
    <property type="nucleotide sequence ID" value="NZ_JYIJ01000019.1"/>
</dbReference>
<evidence type="ECO:0000256" key="2">
    <source>
        <dbReference type="SAM" id="Phobius"/>
    </source>
</evidence>
<dbReference type="Proteomes" id="UP000070188">
    <property type="component" value="Unassembled WGS sequence"/>
</dbReference>
<dbReference type="OrthoDB" id="3695060at2"/>
<dbReference type="STRING" id="1469144.LI90_125"/>
<protein>
    <submittedName>
        <fullName evidence="4">Uncharacterized protein</fullName>
    </submittedName>
</protein>
<keyword evidence="2" id="KW-0812">Transmembrane</keyword>
<reference evidence="3 8" key="2">
    <citation type="submission" date="2015-02" db="EMBL/GenBank/DDBJ databases">
        <title>Physiological reanalysis, assessment of diazotrophy, and genome sequences of multiple isolates of Streptomyces thermoautotrophicus.</title>
        <authorList>
            <person name="MacKellar D.C."/>
            <person name="Lieber L."/>
            <person name="Norman J."/>
            <person name="Bolger A."/>
            <person name="Tobin C."/>
            <person name="Murray J.W."/>
            <person name="Prell J."/>
        </authorList>
    </citation>
    <scope>NUCLEOTIDE SEQUENCE [LARGE SCALE GENOMIC DNA]</scope>
    <source>
        <strain evidence="3 8">UBT1</strain>
    </source>
</reference>
<accession>A0A132ML41</accession>
<keyword evidence="2" id="KW-1133">Transmembrane helix</keyword>
<keyword evidence="6" id="KW-1185">Reference proteome</keyword>
<feature type="region of interest" description="Disordered" evidence="1">
    <location>
        <begin position="229"/>
        <end position="283"/>
    </location>
</feature>
<dbReference type="EMBL" id="JYIJ01000019">
    <property type="protein sequence ID" value="KWW97787.1"/>
    <property type="molecule type" value="Genomic_DNA"/>
</dbReference>
<reference evidence="6" key="4">
    <citation type="submission" date="2015-04" db="EMBL/GenBank/DDBJ databases">
        <title>Physiological reanalysis, assessment of diazotrophy, and genome sequences of multiple isolates of Streptomyces thermoautotrophicus.</title>
        <authorList>
            <person name="MacKellar D.C."/>
            <person name="Lieber L."/>
            <person name="Norman J."/>
            <person name="Bolger A."/>
            <person name="Tobin C."/>
            <person name="Murray J.W."/>
            <person name="Chang R."/>
            <person name="Ford T."/>
            <person name="Nguyen P.Q."/>
            <person name="Woodward J."/>
            <person name="Permingeat H."/>
            <person name="Joshi N.S."/>
            <person name="Silver P.A."/>
            <person name="Usadel B."/>
            <person name="Rutherford A.W."/>
            <person name="Friesen M."/>
            <person name="Prell J."/>
        </authorList>
    </citation>
    <scope>NUCLEOTIDE SEQUENCE [LARGE SCALE GENOMIC DNA]</scope>
    <source>
        <strain evidence="6">H1</strain>
    </source>
</reference>
<feature type="transmembrane region" description="Helical" evidence="2">
    <location>
        <begin position="202"/>
        <end position="224"/>
    </location>
</feature>
<dbReference type="EMBL" id="JYIK01001090">
    <property type="protein sequence ID" value="KWX06741.1"/>
    <property type="molecule type" value="Genomic_DNA"/>
</dbReference>
<dbReference type="AlphaFoldDB" id="A0A132ML41"/>
<reference evidence="7" key="1">
    <citation type="submission" date="2015-02" db="EMBL/GenBank/DDBJ databases">
        <title>Physiological reanalysis, assessment of diazotrophy, and genome sequences of multiple isolates of Streptomyces thermoautotrophicus.</title>
        <authorList>
            <person name="MacKellar D.C."/>
            <person name="Lieber L."/>
            <person name="Norman J."/>
            <person name="Bolger A."/>
            <person name="Tobin C."/>
            <person name="Murray J.W."/>
            <person name="Friesen M."/>
            <person name="Prell J."/>
        </authorList>
    </citation>
    <scope>NUCLEOTIDE SEQUENCE [LARGE SCALE GENOMIC DNA]</scope>
    <source>
        <strain evidence="7">UBT1</strain>
    </source>
</reference>
<organism evidence="4 6">
    <name type="scientific">Carbonactinospora thermoautotrophica</name>
    <dbReference type="NCBI Taxonomy" id="1469144"/>
    <lineage>
        <taxon>Bacteria</taxon>
        <taxon>Bacillati</taxon>
        <taxon>Actinomycetota</taxon>
        <taxon>Actinomycetes</taxon>
        <taxon>Kitasatosporales</taxon>
        <taxon>Carbonactinosporaceae</taxon>
        <taxon>Carbonactinospora</taxon>
    </lineage>
</organism>
<gene>
    <name evidence="4" type="ORF">LI90_125</name>
    <name evidence="3" type="ORF">TH66_20250</name>
    <name evidence="5" type="ORF">TR74_21115</name>
</gene>
<reference evidence="4" key="3">
    <citation type="submission" date="2015-04" db="EMBL/GenBank/DDBJ databases">
        <title>Physiological reanalysis, assessment of diazotrophy, and genome sequences of multiple isolates of Streptomyces thermoautotrophicus.</title>
        <authorList>
            <person name="MacKellar D.C."/>
            <person name="Lieber L."/>
            <person name="Norman J."/>
            <person name="Bolger A."/>
            <person name="Tobin C."/>
            <person name="Murray J.W."/>
            <person name="Woodward J."/>
            <person name="Friesen M."/>
            <person name="Prell J."/>
        </authorList>
    </citation>
    <scope>NUCLEOTIDE SEQUENCE [LARGE SCALE GENOMIC DNA]</scope>
    <source>
        <strain evidence="4">H1</strain>
    </source>
</reference>
<evidence type="ECO:0000256" key="1">
    <source>
        <dbReference type="SAM" id="MobiDB-lite"/>
    </source>
</evidence>
<feature type="compositionally biased region" description="Pro residues" evidence="1">
    <location>
        <begin position="245"/>
        <end position="257"/>
    </location>
</feature>
<dbReference type="Proteomes" id="UP000070659">
    <property type="component" value="Unassembled WGS sequence"/>
</dbReference>
<comment type="caution">
    <text evidence="4">The sequence shown here is derived from an EMBL/GenBank/DDBJ whole genome shotgun (WGS) entry which is preliminary data.</text>
</comment>
<feature type="region of interest" description="Disordered" evidence="1">
    <location>
        <begin position="171"/>
        <end position="197"/>
    </location>
</feature>
<evidence type="ECO:0000313" key="5">
    <source>
        <dbReference type="EMBL" id="KWX06741.1"/>
    </source>
</evidence>
<sequence>MRYLYRAAAVGLVTGFAVLGGSGEAAAELIEPADAAEVVEELAEASAEQGICYGWYIEIDDDYETHLTLRDIGSNLGLGSDLGIDADPRRNPALCPKYVVFEASIHYTSASSEAEDSASFRVVSNLPGGPTGDDLEELGIREKDLVGQRDDDAAIRAILALPMLAAESGAAPYLTPEPNPSPIPAADHPTNPPGSDLWRQNGVALTLLGLGAVAALIWLIVALVKKPQEAAPTPPGKPARSAQPDGPPRPGIPPQPGGPSAGPGSSQPPPGPGLAQPSYKQES</sequence>
<proteinExistence type="predicted"/>
<evidence type="ECO:0000313" key="6">
    <source>
        <dbReference type="Proteomes" id="UP000070188"/>
    </source>
</evidence>
<keyword evidence="2" id="KW-0472">Membrane</keyword>
<name>A0A132ML41_9ACTN</name>
<dbReference type="PATRIC" id="fig|1469144.10.peg.197"/>
<dbReference type="EMBL" id="LAXD01000001">
    <property type="protein sequence ID" value="KWW98503.1"/>
    <property type="molecule type" value="Genomic_DNA"/>
</dbReference>
<feature type="compositionally biased region" description="Low complexity" evidence="1">
    <location>
        <begin position="273"/>
        <end position="283"/>
    </location>
</feature>
<dbReference type="Proteomes" id="UP000070598">
    <property type="component" value="Unassembled WGS sequence"/>
</dbReference>